<dbReference type="SUPFAM" id="SSF52200">
    <property type="entry name" value="Toll/Interleukin receptor TIR domain"/>
    <property type="match status" value="1"/>
</dbReference>
<keyword evidence="3" id="KW-1185">Reference proteome</keyword>
<feature type="compositionally biased region" description="Polar residues" evidence="1">
    <location>
        <begin position="179"/>
        <end position="191"/>
    </location>
</feature>
<sequence>MTATTRGPRVFVSHASADGKYVKSFVEDILLRGAELRSADVFYSSAADMGVKSGEHLMERVRAEAGGSELIVAMVTPMYQTRPVCVAELGAAWARGVLFPVLAPGMSRSELEGVLPGLLIKPADDESVLDELADRIRDLGFRFSLASFGEGKANWKSDLRGGVSPASLPPVPSADEVSRLQQELRNTQSALDSAKRELDEQRQRNDRLRAAKTAAETREADLPTDEYERFKALLTGTKNAVAELGGFAGANDVVVDAVWHNTAGQQMYLPSNFEDPDRHDSISAEVKNGRLIFDEDTGEISPNADFPAVAHTRDAVVELTDYLDPALRSEAFLEWFSQQYGTPMDLRMKACWDVVI</sequence>
<dbReference type="AlphaFoldDB" id="A0A4R7J6X5"/>
<organism evidence="2 3">
    <name type="scientific">Naumannella halotolerans</name>
    <dbReference type="NCBI Taxonomy" id="993414"/>
    <lineage>
        <taxon>Bacteria</taxon>
        <taxon>Bacillati</taxon>
        <taxon>Actinomycetota</taxon>
        <taxon>Actinomycetes</taxon>
        <taxon>Propionibacteriales</taxon>
        <taxon>Propionibacteriaceae</taxon>
        <taxon>Naumannella</taxon>
    </lineage>
</organism>
<dbReference type="Proteomes" id="UP000295371">
    <property type="component" value="Unassembled WGS sequence"/>
</dbReference>
<dbReference type="InterPro" id="IPR035897">
    <property type="entry name" value="Toll_tir_struct_dom_sf"/>
</dbReference>
<comment type="caution">
    <text evidence="2">The sequence shown here is derived from an EMBL/GenBank/DDBJ whole genome shotgun (WGS) entry which is preliminary data.</text>
</comment>
<accession>A0A4R7J6X5</accession>
<dbReference type="EMBL" id="SOAW01000001">
    <property type="protein sequence ID" value="TDT33004.1"/>
    <property type="molecule type" value="Genomic_DNA"/>
</dbReference>
<evidence type="ECO:0000256" key="1">
    <source>
        <dbReference type="SAM" id="MobiDB-lite"/>
    </source>
</evidence>
<feature type="compositionally biased region" description="Basic and acidic residues" evidence="1">
    <location>
        <begin position="193"/>
        <end position="220"/>
    </location>
</feature>
<evidence type="ECO:0000313" key="3">
    <source>
        <dbReference type="Proteomes" id="UP000295371"/>
    </source>
</evidence>
<gene>
    <name evidence="2" type="ORF">CLV29_0597</name>
</gene>
<protein>
    <submittedName>
        <fullName evidence="2">TIR domain-containing protein</fullName>
    </submittedName>
</protein>
<proteinExistence type="predicted"/>
<dbReference type="Gene3D" id="3.40.50.10140">
    <property type="entry name" value="Toll/interleukin-1 receptor homology (TIR) domain"/>
    <property type="match status" value="1"/>
</dbReference>
<name>A0A4R7J6X5_9ACTN</name>
<feature type="region of interest" description="Disordered" evidence="1">
    <location>
        <begin position="159"/>
        <end position="220"/>
    </location>
</feature>
<evidence type="ECO:0000313" key="2">
    <source>
        <dbReference type="EMBL" id="TDT33004.1"/>
    </source>
</evidence>
<reference evidence="2 3" key="1">
    <citation type="submission" date="2019-03" db="EMBL/GenBank/DDBJ databases">
        <title>Genomic Encyclopedia of Archaeal and Bacterial Type Strains, Phase II (KMG-II): from individual species to whole genera.</title>
        <authorList>
            <person name="Goeker M."/>
        </authorList>
    </citation>
    <scope>NUCLEOTIDE SEQUENCE [LARGE SCALE GENOMIC DNA]</scope>
    <source>
        <strain evidence="2 3">DSM 24323</strain>
    </source>
</reference>